<dbReference type="AlphaFoldDB" id="A0A915EJP7"/>
<organism evidence="1 2">
    <name type="scientific">Ditylenchus dipsaci</name>
    <dbReference type="NCBI Taxonomy" id="166011"/>
    <lineage>
        <taxon>Eukaryota</taxon>
        <taxon>Metazoa</taxon>
        <taxon>Ecdysozoa</taxon>
        <taxon>Nematoda</taxon>
        <taxon>Chromadorea</taxon>
        <taxon>Rhabditida</taxon>
        <taxon>Tylenchina</taxon>
        <taxon>Tylenchomorpha</taxon>
        <taxon>Sphaerularioidea</taxon>
        <taxon>Anguinidae</taxon>
        <taxon>Anguininae</taxon>
        <taxon>Ditylenchus</taxon>
    </lineage>
</organism>
<accession>A0A915EJP7</accession>
<name>A0A915EJP7_9BILA</name>
<keyword evidence="1" id="KW-1185">Reference proteome</keyword>
<protein>
    <submittedName>
        <fullName evidence="2">F-box domain-containing protein</fullName>
    </submittedName>
</protein>
<sequence>MSDHFKRQISELAIPTDIWHEVLYFLSRRQLQNVKLAGHSFSRFIQAHFPIYPLHCIPGMWTDGLKVKLADHPGYGVSGLSPKKGSRTVLVSDILPYIGNLCAESFWLGLHCRRSQGSDLSLDQLFHCYYLLALLWKRTKLVLKFDSLEQDCDDCHQLIKGLCARQLFQCAAIEVRHLCRVLDLWPMLGLLLRTCTSIFDWQFICIKGYEVLKLDINASLCSETIQFLIHNKLEWKRRGECPN</sequence>
<reference evidence="2" key="1">
    <citation type="submission" date="2022-11" db="UniProtKB">
        <authorList>
            <consortium name="WormBaseParasite"/>
        </authorList>
    </citation>
    <scope>IDENTIFICATION</scope>
</reference>
<evidence type="ECO:0000313" key="2">
    <source>
        <dbReference type="WBParaSite" id="jg7027"/>
    </source>
</evidence>
<dbReference type="Proteomes" id="UP000887574">
    <property type="component" value="Unplaced"/>
</dbReference>
<proteinExistence type="predicted"/>
<evidence type="ECO:0000313" key="1">
    <source>
        <dbReference type="Proteomes" id="UP000887574"/>
    </source>
</evidence>
<dbReference type="WBParaSite" id="jg7027">
    <property type="protein sequence ID" value="jg7027"/>
    <property type="gene ID" value="jg7027"/>
</dbReference>